<organism evidence="5 6">
    <name type="scientific">Toxocara canis</name>
    <name type="common">Canine roundworm</name>
    <dbReference type="NCBI Taxonomy" id="6265"/>
    <lineage>
        <taxon>Eukaryota</taxon>
        <taxon>Metazoa</taxon>
        <taxon>Ecdysozoa</taxon>
        <taxon>Nematoda</taxon>
        <taxon>Chromadorea</taxon>
        <taxon>Rhabditida</taxon>
        <taxon>Spirurina</taxon>
        <taxon>Ascaridomorpha</taxon>
        <taxon>Ascaridoidea</taxon>
        <taxon>Toxocaridae</taxon>
        <taxon>Toxocara</taxon>
    </lineage>
</organism>
<dbReference type="Pfam" id="PF16367">
    <property type="entry name" value="RRM_7"/>
    <property type="match status" value="1"/>
</dbReference>
<dbReference type="SUPFAM" id="SSF54928">
    <property type="entry name" value="RNA-binding domain, RBD"/>
    <property type="match status" value="1"/>
</dbReference>
<dbReference type="STRING" id="6265.A0A0B2USU7"/>
<dbReference type="InterPro" id="IPR012677">
    <property type="entry name" value="Nucleotide-bd_a/b_plait_sf"/>
</dbReference>
<keyword evidence="6" id="KW-1185">Reference proteome</keyword>
<dbReference type="Pfam" id="PF16366">
    <property type="entry name" value="CEBP_ZZ"/>
    <property type="match status" value="1"/>
</dbReference>
<sequence>LGYTLEVVLRLEELRELTKISVNDKVTSETIRRAKQGTTGELVEFLLPCRVLHCFIFLVSSEHLEHFKMNSRNESSEPHSPLLQRTAQSVWHSMLGARQQAALDSSAMYGRSPLLSTHANTVSSNPTAVPHVGGGLQGQNSETVSAPTNSDNHSEEKFSRKVFIGGVPSDVAQETIVDTFSKFGPVFVDWPVISNNAGTLEGSTRAGKYQTGYLFVVYEEERSVQMLMRSCYEHEGKTYLLISSPTIKHKPVEVRPWRLSDINFMLQADMPINHRRTVFIGAMPRPITAGEVARHMNDLYGPVCYAGILVDPELQYPKGAARVTFATEKGFLNALNAKFMLLPHDGARKRVEIKPYIMEDSACDECGATQSDGSSAIHFCLDPSCAQYFCEQCWSHYHSADVRLMSHRPFIRNGQLTWLMPSPSTTTEADGVPDNCEEPMAV</sequence>
<dbReference type="GO" id="GO:0045202">
    <property type="term" value="C:synapse"/>
    <property type="evidence" value="ECO:0007669"/>
    <property type="project" value="TreeGrafter"/>
</dbReference>
<dbReference type="InterPro" id="IPR032296">
    <property type="entry name" value="CEBP_ZZ"/>
</dbReference>
<dbReference type="Gene3D" id="4.10.640.40">
    <property type="entry name" value="Cytoplasmic polyadenylation element-binding protein, ZZ domain"/>
    <property type="match status" value="1"/>
</dbReference>
<dbReference type="GO" id="GO:0008135">
    <property type="term" value="F:translation factor activity, RNA binding"/>
    <property type="evidence" value="ECO:0007669"/>
    <property type="project" value="TreeGrafter"/>
</dbReference>
<dbReference type="EMBL" id="JPKZ01002973">
    <property type="protein sequence ID" value="KHN74106.1"/>
    <property type="molecule type" value="Genomic_DNA"/>
</dbReference>
<feature type="domain" description="RRM" evidence="4">
    <location>
        <begin position="276"/>
        <end position="356"/>
    </location>
</feature>
<keyword evidence="1 2" id="KW-0694">RNA-binding</keyword>
<dbReference type="GO" id="GO:0005737">
    <property type="term" value="C:cytoplasm"/>
    <property type="evidence" value="ECO:0007669"/>
    <property type="project" value="TreeGrafter"/>
</dbReference>
<feature type="domain" description="RRM" evidence="4">
    <location>
        <begin position="160"/>
        <end position="259"/>
    </location>
</feature>
<feature type="region of interest" description="Disordered" evidence="3">
    <location>
        <begin position="130"/>
        <end position="155"/>
    </location>
</feature>
<feature type="region of interest" description="Disordered" evidence="3">
    <location>
        <begin position="422"/>
        <end position="442"/>
    </location>
</feature>
<dbReference type="GO" id="GO:0003730">
    <property type="term" value="F:mRNA 3'-UTR binding"/>
    <property type="evidence" value="ECO:0007669"/>
    <property type="project" value="InterPro"/>
</dbReference>
<dbReference type="PANTHER" id="PTHR12566">
    <property type="entry name" value="CYTOPLASMIC POLYADENYLATION ELEMENT BINDING PROTEIN CPEB"/>
    <property type="match status" value="1"/>
</dbReference>
<evidence type="ECO:0000259" key="4">
    <source>
        <dbReference type="PROSITE" id="PS50102"/>
    </source>
</evidence>
<dbReference type="GO" id="GO:0043005">
    <property type="term" value="C:neuron projection"/>
    <property type="evidence" value="ECO:0007669"/>
    <property type="project" value="TreeGrafter"/>
</dbReference>
<dbReference type="CDD" id="cd12724">
    <property type="entry name" value="RRM1_CPEB2_like"/>
    <property type="match status" value="1"/>
</dbReference>
<evidence type="ECO:0000313" key="5">
    <source>
        <dbReference type="EMBL" id="KHN74106.1"/>
    </source>
</evidence>
<feature type="non-terminal residue" evidence="5">
    <location>
        <position position="1"/>
    </location>
</feature>
<gene>
    <name evidence="5" type="primary">cpb-1</name>
    <name evidence="5" type="ORF">Tcan_02720</name>
</gene>
<dbReference type="GO" id="GO:0000900">
    <property type="term" value="F:mRNA regulatory element binding translation repressor activity"/>
    <property type="evidence" value="ECO:0007669"/>
    <property type="project" value="TreeGrafter"/>
</dbReference>
<feature type="compositionally biased region" description="Polar residues" evidence="3">
    <location>
        <begin position="138"/>
        <end position="151"/>
    </location>
</feature>
<dbReference type="InterPro" id="IPR000504">
    <property type="entry name" value="RRM_dom"/>
</dbReference>
<dbReference type="PROSITE" id="PS50102">
    <property type="entry name" value="RRM"/>
    <property type="match status" value="2"/>
</dbReference>
<dbReference type="InterPro" id="IPR035979">
    <property type="entry name" value="RBD_domain_sf"/>
</dbReference>
<dbReference type="InterPro" id="IPR038446">
    <property type="entry name" value="CEBP_ZZ_sf"/>
</dbReference>
<dbReference type="GO" id="GO:0043022">
    <property type="term" value="F:ribosome binding"/>
    <property type="evidence" value="ECO:0007669"/>
    <property type="project" value="TreeGrafter"/>
</dbReference>
<dbReference type="Proteomes" id="UP000031036">
    <property type="component" value="Unassembled WGS sequence"/>
</dbReference>
<name>A0A0B2USU7_TOXCA</name>
<reference evidence="5 6" key="1">
    <citation type="submission" date="2014-11" db="EMBL/GenBank/DDBJ databases">
        <title>Genetic blueprint of the zoonotic pathogen Toxocara canis.</title>
        <authorList>
            <person name="Zhu X.-Q."/>
            <person name="Korhonen P.K."/>
            <person name="Cai H."/>
            <person name="Young N.D."/>
            <person name="Nejsum P."/>
            <person name="von Samson-Himmelstjerna G."/>
            <person name="Boag P.R."/>
            <person name="Tan P."/>
            <person name="Li Q."/>
            <person name="Min J."/>
            <person name="Yang Y."/>
            <person name="Wang X."/>
            <person name="Fang X."/>
            <person name="Hall R.S."/>
            <person name="Hofmann A."/>
            <person name="Sternberg P.W."/>
            <person name="Jex A.R."/>
            <person name="Gasser R.B."/>
        </authorList>
    </citation>
    <scope>NUCLEOTIDE SEQUENCE [LARGE SCALE GENOMIC DNA]</scope>
    <source>
        <strain evidence="5">PN_DK_2014</strain>
    </source>
</reference>
<proteinExistence type="predicted"/>
<dbReference type="AlphaFoldDB" id="A0A0B2USU7"/>
<evidence type="ECO:0000256" key="1">
    <source>
        <dbReference type="ARBA" id="ARBA00022884"/>
    </source>
</evidence>
<evidence type="ECO:0000256" key="3">
    <source>
        <dbReference type="SAM" id="MobiDB-lite"/>
    </source>
</evidence>
<dbReference type="SMART" id="SM00360">
    <property type="entry name" value="RRM"/>
    <property type="match status" value="2"/>
</dbReference>
<dbReference type="PANTHER" id="PTHR12566:SF17">
    <property type="entry name" value="CYTOPLASMIC POLYADENYLATION ELEMENT-BINDING PROTEIN 1"/>
    <property type="match status" value="1"/>
</dbReference>
<comment type="caution">
    <text evidence="5">The sequence shown here is derived from an EMBL/GenBank/DDBJ whole genome shotgun (WGS) entry which is preliminary data.</text>
</comment>
<dbReference type="InterPro" id="IPR034819">
    <property type="entry name" value="CPEB"/>
</dbReference>
<dbReference type="OrthoDB" id="10033548at2759"/>
<evidence type="ECO:0000256" key="2">
    <source>
        <dbReference type="PROSITE-ProRule" id="PRU00176"/>
    </source>
</evidence>
<evidence type="ECO:0000313" key="6">
    <source>
        <dbReference type="Proteomes" id="UP000031036"/>
    </source>
</evidence>
<dbReference type="GO" id="GO:0005634">
    <property type="term" value="C:nucleus"/>
    <property type="evidence" value="ECO:0007669"/>
    <property type="project" value="TreeGrafter"/>
</dbReference>
<dbReference type="GO" id="GO:2000766">
    <property type="term" value="P:negative regulation of cytoplasmic translation"/>
    <property type="evidence" value="ECO:0007669"/>
    <property type="project" value="TreeGrafter"/>
</dbReference>
<protein>
    <submittedName>
        <fullName evidence="5">Cytoplasmic polyadenylation element-binding protein 1</fullName>
    </submittedName>
</protein>
<accession>A0A0B2USU7</accession>
<dbReference type="CDD" id="cd19757">
    <property type="entry name" value="Bbox1"/>
    <property type="match status" value="1"/>
</dbReference>
<dbReference type="Gene3D" id="3.30.70.330">
    <property type="match status" value="2"/>
</dbReference>